<dbReference type="KEGG" id="msil:METEAL_15000"/>
<protein>
    <submittedName>
        <fullName evidence="2">Uncharacterized protein</fullName>
    </submittedName>
</protein>
<organism evidence="2 3">
    <name type="scientific">Mesoterricola silvestris</name>
    <dbReference type="NCBI Taxonomy" id="2927979"/>
    <lineage>
        <taxon>Bacteria</taxon>
        <taxon>Pseudomonadati</taxon>
        <taxon>Acidobacteriota</taxon>
        <taxon>Holophagae</taxon>
        <taxon>Holophagales</taxon>
        <taxon>Holophagaceae</taxon>
        <taxon>Mesoterricola</taxon>
    </lineage>
</organism>
<feature type="transmembrane region" description="Helical" evidence="1">
    <location>
        <begin position="14"/>
        <end position="33"/>
    </location>
</feature>
<name>A0AA48GGF0_9BACT</name>
<sequence length="34" mass="3684">MEPRLEPIDITGPANKVLAILAVIGTILLWANLQ</sequence>
<dbReference type="Proteomes" id="UP001238179">
    <property type="component" value="Chromosome"/>
</dbReference>
<keyword evidence="1" id="KW-1133">Transmembrane helix</keyword>
<evidence type="ECO:0000256" key="1">
    <source>
        <dbReference type="SAM" id="Phobius"/>
    </source>
</evidence>
<reference evidence="3" key="1">
    <citation type="journal article" date="2023" name="Int. J. Syst. Evol. Microbiol.">
        <title>Mesoterricola silvestris gen. nov., sp. nov., Mesoterricola sediminis sp. nov., Geothrix oryzae sp. nov., Geothrix edaphica sp. nov., Geothrix rubra sp. nov., and Geothrix limicola sp. nov., six novel members of Acidobacteriota isolated from soils.</title>
        <authorList>
            <person name="Itoh H."/>
            <person name="Sugisawa Y."/>
            <person name="Mise K."/>
            <person name="Xu Z."/>
            <person name="Kuniyasu M."/>
            <person name="Ushijima N."/>
            <person name="Kawano K."/>
            <person name="Kobayashi E."/>
            <person name="Shiratori Y."/>
            <person name="Masuda Y."/>
            <person name="Senoo K."/>
        </authorList>
    </citation>
    <scope>NUCLEOTIDE SEQUENCE [LARGE SCALE GENOMIC DNA]</scope>
    <source>
        <strain evidence="3">W79</strain>
    </source>
</reference>
<proteinExistence type="predicted"/>
<keyword evidence="1" id="KW-0812">Transmembrane</keyword>
<keyword evidence="1" id="KW-0472">Membrane</keyword>
<dbReference type="AlphaFoldDB" id="A0AA48GGF0"/>
<keyword evidence="3" id="KW-1185">Reference proteome</keyword>
<dbReference type="EMBL" id="AP027080">
    <property type="protein sequence ID" value="BDU72326.1"/>
    <property type="molecule type" value="Genomic_DNA"/>
</dbReference>
<gene>
    <name evidence="2" type="ORF">METEAL_15000</name>
</gene>
<evidence type="ECO:0000313" key="2">
    <source>
        <dbReference type="EMBL" id="BDU72326.1"/>
    </source>
</evidence>
<accession>A0AA48GGF0</accession>
<evidence type="ECO:0000313" key="3">
    <source>
        <dbReference type="Proteomes" id="UP001238179"/>
    </source>
</evidence>